<comment type="caution">
    <text evidence="8">The sequence shown here is derived from an EMBL/GenBank/DDBJ whole genome shotgun (WGS) entry which is preliminary data.</text>
</comment>
<feature type="domain" description="RecX first three-helical" evidence="7">
    <location>
        <begin position="61"/>
        <end position="96"/>
    </location>
</feature>
<name>A0A9D2SP01_9FIRM</name>
<dbReference type="Pfam" id="PF21982">
    <property type="entry name" value="RecX_HTH1"/>
    <property type="match status" value="1"/>
</dbReference>
<dbReference type="AlphaFoldDB" id="A0A9D2SP01"/>
<gene>
    <name evidence="5" type="primary">recX</name>
    <name evidence="8" type="ORF">H9705_10595</name>
</gene>
<dbReference type="InterPro" id="IPR053925">
    <property type="entry name" value="RecX_HTH_3rd"/>
</dbReference>
<evidence type="ECO:0000256" key="3">
    <source>
        <dbReference type="ARBA" id="ARBA00018111"/>
    </source>
</evidence>
<keyword evidence="4 5" id="KW-0963">Cytoplasm</keyword>
<dbReference type="InterPro" id="IPR003783">
    <property type="entry name" value="Regulatory_RecX"/>
</dbReference>
<dbReference type="GO" id="GO:0005737">
    <property type="term" value="C:cytoplasm"/>
    <property type="evidence" value="ECO:0007669"/>
    <property type="project" value="UniProtKB-SubCell"/>
</dbReference>
<dbReference type="InterPro" id="IPR036388">
    <property type="entry name" value="WH-like_DNA-bd_sf"/>
</dbReference>
<dbReference type="EMBL" id="DWWU01000044">
    <property type="protein sequence ID" value="HJC16244.1"/>
    <property type="molecule type" value="Genomic_DNA"/>
</dbReference>
<evidence type="ECO:0000256" key="5">
    <source>
        <dbReference type="HAMAP-Rule" id="MF_01114"/>
    </source>
</evidence>
<evidence type="ECO:0000259" key="7">
    <source>
        <dbReference type="Pfam" id="PF21982"/>
    </source>
</evidence>
<feature type="domain" description="RecX third three-helical" evidence="6">
    <location>
        <begin position="155"/>
        <end position="199"/>
    </location>
</feature>
<evidence type="ECO:0000313" key="9">
    <source>
        <dbReference type="Proteomes" id="UP000823849"/>
    </source>
</evidence>
<sequence length="207" mass="24144">MIVTEIKPVTRKRSRVSVEGQPAFVLYNGELSRYRIREGEELPQSVWRELMEEVLVKRSRKRALNLLLKSDRTRSQLLQKLLTDGYPPEIAEQAVAYAESFGYIDDSRYARRYLDGPGERKSRTAARVDLIRKGISSDLVDRILQETEAESEETEREKAVSLARKRVGEPHRLDDKEYRRTYAYLARRGFSSSDICFALDEYKTKEF</sequence>
<reference evidence="8" key="1">
    <citation type="journal article" date="2021" name="PeerJ">
        <title>Extensive microbial diversity within the chicken gut microbiome revealed by metagenomics and culture.</title>
        <authorList>
            <person name="Gilroy R."/>
            <person name="Ravi A."/>
            <person name="Getino M."/>
            <person name="Pursley I."/>
            <person name="Horton D.L."/>
            <person name="Alikhan N.F."/>
            <person name="Baker D."/>
            <person name="Gharbi K."/>
            <person name="Hall N."/>
            <person name="Watson M."/>
            <person name="Adriaenssens E.M."/>
            <person name="Foster-Nyarko E."/>
            <person name="Jarju S."/>
            <person name="Secka A."/>
            <person name="Antonio M."/>
            <person name="Oren A."/>
            <person name="Chaudhuri R.R."/>
            <person name="La Ragione R."/>
            <person name="Hildebrand F."/>
            <person name="Pallen M.J."/>
        </authorList>
    </citation>
    <scope>NUCLEOTIDE SEQUENCE</scope>
    <source>
        <strain evidence="8">CHK185-5351</strain>
    </source>
</reference>
<comment type="function">
    <text evidence="5">Modulates RecA activity.</text>
</comment>
<evidence type="ECO:0000256" key="1">
    <source>
        <dbReference type="ARBA" id="ARBA00004496"/>
    </source>
</evidence>
<organism evidence="8 9">
    <name type="scientific">Candidatus Fusicatenibacter intestinigallinarum</name>
    <dbReference type="NCBI Taxonomy" id="2838598"/>
    <lineage>
        <taxon>Bacteria</taxon>
        <taxon>Bacillati</taxon>
        <taxon>Bacillota</taxon>
        <taxon>Clostridia</taxon>
        <taxon>Lachnospirales</taxon>
        <taxon>Lachnospiraceae</taxon>
        <taxon>Fusicatenibacter</taxon>
    </lineage>
</organism>
<proteinExistence type="inferred from homology"/>
<evidence type="ECO:0000259" key="6">
    <source>
        <dbReference type="Pfam" id="PF21981"/>
    </source>
</evidence>
<protein>
    <recommendedName>
        <fullName evidence="3 5">Regulatory protein RecX</fullName>
    </recommendedName>
</protein>
<dbReference type="Proteomes" id="UP000823849">
    <property type="component" value="Unassembled WGS sequence"/>
</dbReference>
<dbReference type="InterPro" id="IPR053926">
    <property type="entry name" value="RecX_HTH_1st"/>
</dbReference>
<dbReference type="Pfam" id="PF21981">
    <property type="entry name" value="RecX_HTH3"/>
    <property type="match status" value="1"/>
</dbReference>
<evidence type="ECO:0000313" key="8">
    <source>
        <dbReference type="EMBL" id="HJC16244.1"/>
    </source>
</evidence>
<accession>A0A9D2SP01</accession>
<comment type="subcellular location">
    <subcellularLocation>
        <location evidence="1 5">Cytoplasm</location>
    </subcellularLocation>
</comment>
<reference evidence="8" key="2">
    <citation type="submission" date="2021-04" db="EMBL/GenBank/DDBJ databases">
        <authorList>
            <person name="Gilroy R."/>
        </authorList>
    </citation>
    <scope>NUCLEOTIDE SEQUENCE</scope>
    <source>
        <strain evidence="8">CHK185-5351</strain>
    </source>
</reference>
<dbReference type="GO" id="GO:0006282">
    <property type="term" value="P:regulation of DNA repair"/>
    <property type="evidence" value="ECO:0007669"/>
    <property type="project" value="UniProtKB-UniRule"/>
</dbReference>
<dbReference type="PANTHER" id="PTHR33602">
    <property type="entry name" value="REGULATORY PROTEIN RECX FAMILY PROTEIN"/>
    <property type="match status" value="1"/>
</dbReference>
<dbReference type="Gene3D" id="1.10.10.10">
    <property type="entry name" value="Winged helix-like DNA-binding domain superfamily/Winged helix DNA-binding domain"/>
    <property type="match status" value="2"/>
</dbReference>
<dbReference type="PANTHER" id="PTHR33602:SF1">
    <property type="entry name" value="REGULATORY PROTEIN RECX FAMILY PROTEIN"/>
    <property type="match status" value="1"/>
</dbReference>
<comment type="similarity">
    <text evidence="2 5">Belongs to the RecX family.</text>
</comment>
<dbReference type="HAMAP" id="MF_01114">
    <property type="entry name" value="RecX"/>
    <property type="match status" value="1"/>
</dbReference>
<evidence type="ECO:0000256" key="4">
    <source>
        <dbReference type="ARBA" id="ARBA00022490"/>
    </source>
</evidence>
<evidence type="ECO:0000256" key="2">
    <source>
        <dbReference type="ARBA" id="ARBA00009695"/>
    </source>
</evidence>